<dbReference type="KEGG" id="lft:FG051_04330"/>
<dbReference type="RefSeq" id="WP_057815598.1">
    <property type="nucleotide sequence ID" value="NZ_CP040736.1"/>
</dbReference>
<protein>
    <submittedName>
        <fullName evidence="5">HK97 family phage prohead protease</fullName>
    </submittedName>
</protein>
<accession>A0A5B7T1A0</accession>
<organism evidence="5 6">
    <name type="scientific">Companilactobacillus futsaii</name>
    <dbReference type="NCBI Taxonomy" id="938155"/>
    <lineage>
        <taxon>Bacteria</taxon>
        <taxon>Bacillati</taxon>
        <taxon>Bacillota</taxon>
        <taxon>Bacilli</taxon>
        <taxon>Lactobacillales</taxon>
        <taxon>Lactobacillaceae</taxon>
        <taxon>Companilactobacillus</taxon>
    </lineage>
</organism>
<evidence type="ECO:0000313" key="6">
    <source>
        <dbReference type="Proteomes" id="UP000310673"/>
    </source>
</evidence>
<dbReference type="AlphaFoldDB" id="A0A5B7T1A0"/>
<keyword evidence="2 5" id="KW-0645">Protease</keyword>
<evidence type="ECO:0000256" key="2">
    <source>
        <dbReference type="ARBA" id="ARBA00022670"/>
    </source>
</evidence>
<evidence type="ECO:0000259" key="4">
    <source>
        <dbReference type="Pfam" id="PF04586"/>
    </source>
</evidence>
<proteinExistence type="predicted"/>
<dbReference type="STRING" id="1423818.FC88_GL001590"/>
<name>A0A5B7T1A0_9LACO</name>
<sequence>MGKTEMRATPTEVKIRSAEDGTETRSIEGYALKFNKRSQPLMGGYFVEILDSRCLDNTDMSNVVATFNHDESRLLGRTGVNLTLTKDNVGLRFKIDLPNTTLGNDILEEVRMGILSQCSFAFTLPDDNADVWTRSNEDDAEFKRTILAIDKLYDVSVVTTPAYEDTNVSVGSRSKQAVQKLKDESLKKVRELKRQEALRKLNIEYLK</sequence>
<evidence type="ECO:0000256" key="3">
    <source>
        <dbReference type="ARBA" id="ARBA00022801"/>
    </source>
</evidence>
<feature type="domain" description="Prohead serine protease" evidence="4">
    <location>
        <begin position="12"/>
        <end position="179"/>
    </location>
</feature>
<reference evidence="5 6" key="1">
    <citation type="submission" date="2019-05" db="EMBL/GenBank/DDBJ databases">
        <title>Genome Sequence of Lactobacillus futsaii Y97, a Potential Probiotic Strain Isolated from the Futsai of Taiwan.</title>
        <authorList>
            <person name="Du X."/>
        </authorList>
    </citation>
    <scope>NUCLEOTIDE SEQUENCE [LARGE SCALE GENOMIC DNA]</scope>
    <source>
        <strain evidence="5 6">Y97</strain>
    </source>
</reference>
<keyword evidence="3" id="KW-0378">Hydrolase</keyword>
<dbReference type="InterPro" id="IPR054613">
    <property type="entry name" value="Peptidase_S78_dom"/>
</dbReference>
<evidence type="ECO:0000313" key="5">
    <source>
        <dbReference type="EMBL" id="QCX24370.1"/>
    </source>
</evidence>
<evidence type="ECO:0000256" key="1">
    <source>
        <dbReference type="ARBA" id="ARBA00022612"/>
    </source>
</evidence>
<dbReference type="Pfam" id="PF04586">
    <property type="entry name" value="Peptidase_S78"/>
    <property type="match status" value="1"/>
</dbReference>
<dbReference type="GO" id="GO:0008233">
    <property type="term" value="F:peptidase activity"/>
    <property type="evidence" value="ECO:0007669"/>
    <property type="project" value="UniProtKB-KW"/>
</dbReference>
<gene>
    <name evidence="5" type="ORF">FG051_04330</name>
</gene>
<dbReference type="GO" id="GO:0006508">
    <property type="term" value="P:proteolysis"/>
    <property type="evidence" value="ECO:0007669"/>
    <property type="project" value="UniProtKB-KW"/>
</dbReference>
<dbReference type="NCBIfam" id="TIGR01543">
    <property type="entry name" value="proheadase_HK97"/>
    <property type="match status" value="1"/>
</dbReference>
<dbReference type="EMBL" id="CP040736">
    <property type="protein sequence ID" value="QCX24370.1"/>
    <property type="molecule type" value="Genomic_DNA"/>
</dbReference>
<dbReference type="Proteomes" id="UP000310673">
    <property type="component" value="Chromosome"/>
</dbReference>
<dbReference type="InterPro" id="IPR006433">
    <property type="entry name" value="Prohead_protease"/>
</dbReference>
<keyword evidence="1" id="KW-1188">Viral release from host cell</keyword>